<dbReference type="SUPFAM" id="SSF49785">
    <property type="entry name" value="Galactose-binding domain-like"/>
    <property type="match status" value="1"/>
</dbReference>
<evidence type="ECO:0000313" key="4">
    <source>
        <dbReference type="EMBL" id="OIN56521.1"/>
    </source>
</evidence>
<keyword evidence="5" id="KW-1185">Reference proteome</keyword>
<name>A0A1S2VCR0_9BACT</name>
<reference evidence="4 5" key="1">
    <citation type="submission" date="2016-10" db="EMBL/GenBank/DDBJ databases">
        <title>Arsenicibacter rosenii gen. nov., sp. nov., an efficient arsenic-methylating bacterium isolated from an arsenic-contaminated paddy soil.</title>
        <authorList>
            <person name="Huang K."/>
        </authorList>
    </citation>
    <scope>NUCLEOTIDE SEQUENCE [LARGE SCALE GENOMIC DNA]</scope>
    <source>
        <strain evidence="4 5">SM-1</strain>
    </source>
</reference>
<evidence type="ECO:0008006" key="6">
    <source>
        <dbReference type="Google" id="ProtNLM"/>
    </source>
</evidence>
<feature type="domain" description="DUF11" evidence="2">
    <location>
        <begin position="558"/>
        <end position="668"/>
    </location>
</feature>
<evidence type="ECO:0000256" key="1">
    <source>
        <dbReference type="SAM" id="MobiDB-lite"/>
    </source>
</evidence>
<dbReference type="Gene3D" id="2.160.20.10">
    <property type="entry name" value="Single-stranded right-handed beta-helix, Pectin lyase-like"/>
    <property type="match status" value="1"/>
</dbReference>
<dbReference type="PANTHER" id="PTHR36453">
    <property type="entry name" value="SECRETED PROTEIN-RELATED"/>
    <property type="match status" value="1"/>
</dbReference>
<dbReference type="InterPro" id="IPR012334">
    <property type="entry name" value="Pectin_lyas_fold"/>
</dbReference>
<proteinExistence type="predicted"/>
<feature type="domain" description="Right handed beta helix" evidence="3">
    <location>
        <begin position="107"/>
        <end position="256"/>
    </location>
</feature>
<dbReference type="EMBL" id="MORL01000022">
    <property type="protein sequence ID" value="OIN56521.1"/>
    <property type="molecule type" value="Genomic_DNA"/>
</dbReference>
<dbReference type="PANTHER" id="PTHR36453:SF1">
    <property type="entry name" value="RIGHT HANDED BETA HELIX DOMAIN-CONTAINING PROTEIN"/>
    <property type="match status" value="1"/>
</dbReference>
<dbReference type="InterPro" id="IPR011050">
    <property type="entry name" value="Pectin_lyase_fold/virulence"/>
</dbReference>
<dbReference type="NCBIfam" id="TIGR03804">
    <property type="entry name" value="para_beta_helix"/>
    <property type="match status" value="1"/>
</dbReference>
<dbReference type="Gene3D" id="2.60.40.10">
    <property type="entry name" value="Immunoglobulins"/>
    <property type="match status" value="1"/>
</dbReference>
<gene>
    <name evidence="4" type="ORF">BLX24_24710</name>
</gene>
<dbReference type="Proteomes" id="UP000181790">
    <property type="component" value="Unassembled WGS sequence"/>
</dbReference>
<feature type="region of interest" description="Disordered" evidence="1">
    <location>
        <begin position="808"/>
        <end position="832"/>
    </location>
</feature>
<dbReference type="Pfam" id="PF01345">
    <property type="entry name" value="DUF11"/>
    <property type="match status" value="2"/>
</dbReference>
<feature type="compositionally biased region" description="Low complexity" evidence="1">
    <location>
        <begin position="809"/>
        <end position="820"/>
    </location>
</feature>
<feature type="domain" description="DUF11" evidence="2">
    <location>
        <begin position="715"/>
        <end position="822"/>
    </location>
</feature>
<evidence type="ECO:0000259" key="2">
    <source>
        <dbReference type="Pfam" id="PF01345"/>
    </source>
</evidence>
<evidence type="ECO:0000313" key="5">
    <source>
        <dbReference type="Proteomes" id="UP000181790"/>
    </source>
</evidence>
<dbReference type="Pfam" id="PF13229">
    <property type="entry name" value="Beta_helix"/>
    <property type="match status" value="1"/>
</dbReference>
<organism evidence="4 5">
    <name type="scientific">Arsenicibacter rosenii</name>
    <dbReference type="NCBI Taxonomy" id="1750698"/>
    <lineage>
        <taxon>Bacteria</taxon>
        <taxon>Pseudomonadati</taxon>
        <taxon>Bacteroidota</taxon>
        <taxon>Cytophagia</taxon>
        <taxon>Cytophagales</taxon>
        <taxon>Spirosomataceae</taxon>
        <taxon>Arsenicibacter</taxon>
    </lineage>
</organism>
<dbReference type="SMART" id="SM00710">
    <property type="entry name" value="PbH1"/>
    <property type="match status" value="5"/>
</dbReference>
<dbReference type="InterPro" id="IPR008979">
    <property type="entry name" value="Galactose-bd-like_sf"/>
</dbReference>
<dbReference type="AlphaFoldDB" id="A0A1S2VCR0"/>
<evidence type="ECO:0000259" key="3">
    <source>
        <dbReference type="Pfam" id="PF13229"/>
    </source>
</evidence>
<protein>
    <recommendedName>
        <fullName evidence="6">DUF11 domain-containing protein</fullName>
    </recommendedName>
</protein>
<dbReference type="NCBIfam" id="TIGR01451">
    <property type="entry name" value="B_ant_repeat"/>
    <property type="match status" value="1"/>
</dbReference>
<comment type="caution">
    <text evidence="4">The sequence shown here is derived from an EMBL/GenBank/DDBJ whole genome shotgun (WGS) entry which is preliminary data.</text>
</comment>
<dbReference type="InterPro" id="IPR047589">
    <property type="entry name" value="DUF11_rpt"/>
</dbReference>
<dbReference type="SUPFAM" id="SSF51126">
    <property type="entry name" value="Pectin lyase-like"/>
    <property type="match status" value="1"/>
</dbReference>
<dbReference type="InterPro" id="IPR039448">
    <property type="entry name" value="Beta_helix"/>
</dbReference>
<dbReference type="InterPro" id="IPR013783">
    <property type="entry name" value="Ig-like_fold"/>
</dbReference>
<accession>A0A1S2VCR0</accession>
<sequence>MSNILIQDIHITQSTNYNLYAENVNSFSVIGCQITNAGENGVLINGSGNNILFTNSIINKCNNNGFQIDQYNSFVFRNNKLSDIATSPGRGKSGDAQYLGFIAYTLNSTNIEYNTIDSIGYNALTFPQNNAIVYRNRISNFCLVKSDGGGLYNWNGVKNNMTNVVLQENIIYNGIGAPEGSSDGFRGANGIYLDECISNVIVRNNTVFNCFGLGIYLHDTQNVLSEGNTIFDCFEAQYSVDNTGICTASNNISRNNIAVAKLPSQLTAKYESYTSSLATLGNFDNNVYARPVDDVLTMRLSYPPPNGNLYDLQPLQEWQTKYGKDINSKKSPFTIKDYSTNNFNGPEKIIDGNFNNNNGGFFVFSDFNNGQGTWDNTNKINGGSLALTFSTISGGLAASLYAAKTIGSVSKDKDYVVSFDAITTVPNRIILVYIQYQFPPFNRLVELYPGKIVSTSTQRYEARFRPITDLENALLVFRVFESNQPLWIDNVSFKEASLNKLDPNSLTKIIYNPTTRDSTVTVNGNYKDVNNQLYPQTVVLGPFKSLILIKDITLPTTDLSLLLTSNKRLVQTSEPITFTLNVANTSSIPVTSGQWELRMPANMELVSYPNISYTNNILTGNITNLSGNSQQLFQFTAKPIVNGIYRLSAQIISSNIPDNDSNVNSGTADGEDDTSTTEVLTRNISYQLYESPNTNQLPLPTPLSSGNTISLTQADLSIIVKVDKRVARVSNILTYSVIVQNAGGYTANNIQIESNLPNGLQFVLSEGWTLNGSAIRASITSLAANASKILTFQLRATQAGKYINMTQITSASPSDPDSTPNNGFRGEDDESNIDIIVQP</sequence>
<dbReference type="InterPro" id="IPR022441">
    <property type="entry name" value="Para_beta_helix_rpt-2"/>
</dbReference>
<dbReference type="InterPro" id="IPR001434">
    <property type="entry name" value="OmcB-like_DUF11"/>
</dbReference>
<dbReference type="InterPro" id="IPR006626">
    <property type="entry name" value="PbH1"/>
</dbReference>
<dbReference type="Gene3D" id="2.60.120.260">
    <property type="entry name" value="Galactose-binding domain-like"/>
    <property type="match status" value="1"/>
</dbReference>